<dbReference type="Proteomes" id="UP000749559">
    <property type="component" value="Unassembled WGS sequence"/>
</dbReference>
<feature type="coiled-coil region" evidence="9">
    <location>
        <begin position="972"/>
        <end position="999"/>
    </location>
</feature>
<feature type="compositionally biased region" description="Polar residues" evidence="10">
    <location>
        <begin position="11"/>
        <end position="25"/>
    </location>
</feature>
<dbReference type="PRINTS" id="PR01463">
    <property type="entry name" value="EAGCHANLFMLY"/>
</dbReference>
<keyword evidence="6 11" id="KW-0472">Membrane</keyword>
<comment type="caution">
    <text evidence="12">The sequence shown here is derived from an EMBL/GenBank/DDBJ whole genome shotgun (WGS) entry which is preliminary data.</text>
</comment>
<dbReference type="SUPFAM" id="SSF51206">
    <property type="entry name" value="cAMP-binding domain-like"/>
    <property type="match status" value="1"/>
</dbReference>
<dbReference type="Gene3D" id="2.60.120.10">
    <property type="entry name" value="Jelly Rolls"/>
    <property type="match status" value="1"/>
</dbReference>
<feature type="transmembrane region" description="Helical" evidence="11">
    <location>
        <begin position="423"/>
        <end position="440"/>
    </location>
</feature>
<dbReference type="Gene3D" id="1.10.287.70">
    <property type="match status" value="1"/>
</dbReference>
<dbReference type="PROSITE" id="PS00889">
    <property type="entry name" value="CNMP_BINDING_2"/>
    <property type="match status" value="1"/>
</dbReference>
<evidence type="ECO:0000256" key="2">
    <source>
        <dbReference type="ARBA" id="ARBA00022448"/>
    </source>
</evidence>
<keyword evidence="13" id="KW-1185">Reference proteome</keyword>
<feature type="region of interest" description="Disordered" evidence="10">
    <location>
        <begin position="1021"/>
        <end position="1045"/>
    </location>
</feature>
<dbReference type="FunFam" id="1.10.287.630:FF:000001">
    <property type="entry name" value="Cyclic nucleotide-gated channel alpha 3"/>
    <property type="match status" value="1"/>
</dbReference>
<dbReference type="GO" id="GO:0005222">
    <property type="term" value="F:intracellularly cAMP-activated cation channel activity"/>
    <property type="evidence" value="ECO:0007669"/>
    <property type="project" value="TreeGrafter"/>
</dbReference>
<dbReference type="OrthoDB" id="421226at2759"/>
<keyword evidence="9" id="KW-0175">Coiled coil</keyword>
<dbReference type="Pfam" id="PF00520">
    <property type="entry name" value="Ion_trans"/>
    <property type="match status" value="1"/>
</dbReference>
<dbReference type="GO" id="GO:0017071">
    <property type="term" value="C:intracellular cyclic nucleotide activated cation channel complex"/>
    <property type="evidence" value="ECO:0007669"/>
    <property type="project" value="TreeGrafter"/>
</dbReference>
<dbReference type="GO" id="GO:0044877">
    <property type="term" value="F:protein-containing complex binding"/>
    <property type="evidence" value="ECO:0007669"/>
    <property type="project" value="TreeGrafter"/>
</dbReference>
<evidence type="ECO:0000256" key="8">
    <source>
        <dbReference type="ARBA" id="ARBA00023303"/>
    </source>
</evidence>
<dbReference type="AlphaFoldDB" id="A0A8J1UV86"/>
<dbReference type="EMBL" id="CAIIXF020000004">
    <property type="protein sequence ID" value="CAH1782420.1"/>
    <property type="molecule type" value="Genomic_DNA"/>
</dbReference>
<dbReference type="Gene3D" id="1.10.287.630">
    <property type="entry name" value="Helix hairpin bin"/>
    <property type="match status" value="1"/>
</dbReference>
<dbReference type="SUPFAM" id="SSF81324">
    <property type="entry name" value="Voltage-gated potassium channels"/>
    <property type="match status" value="1"/>
</dbReference>
<feature type="transmembrane region" description="Helical" evidence="11">
    <location>
        <begin position="452"/>
        <end position="474"/>
    </location>
</feature>
<evidence type="ECO:0000256" key="11">
    <source>
        <dbReference type="SAM" id="Phobius"/>
    </source>
</evidence>
<dbReference type="FunFam" id="2.60.120.10:FF:000002">
    <property type="entry name" value="Cyclic nucleotide gated channel alpha 1a"/>
    <property type="match status" value="1"/>
</dbReference>
<keyword evidence="3 11" id="KW-0812">Transmembrane</keyword>
<dbReference type="Pfam" id="PF00027">
    <property type="entry name" value="cNMP_binding"/>
    <property type="match status" value="1"/>
</dbReference>
<dbReference type="GO" id="GO:0005223">
    <property type="term" value="F:intracellularly cGMP-activated cation channel activity"/>
    <property type="evidence" value="ECO:0007669"/>
    <property type="project" value="TreeGrafter"/>
</dbReference>
<keyword evidence="7" id="KW-1071">Ligand-gated ion channel</keyword>
<evidence type="ECO:0000256" key="10">
    <source>
        <dbReference type="SAM" id="MobiDB-lite"/>
    </source>
</evidence>
<dbReference type="CDD" id="cd00038">
    <property type="entry name" value="CAP_ED"/>
    <property type="match status" value="1"/>
</dbReference>
<feature type="region of interest" description="Disordered" evidence="10">
    <location>
        <begin position="1"/>
        <end position="113"/>
    </location>
</feature>
<reference evidence="12" key="1">
    <citation type="submission" date="2022-03" db="EMBL/GenBank/DDBJ databases">
        <authorList>
            <person name="Martin C."/>
        </authorList>
    </citation>
    <scope>NUCLEOTIDE SEQUENCE</scope>
</reference>
<evidence type="ECO:0000313" key="12">
    <source>
        <dbReference type="EMBL" id="CAH1782420.1"/>
    </source>
</evidence>
<evidence type="ECO:0000256" key="4">
    <source>
        <dbReference type="ARBA" id="ARBA00022989"/>
    </source>
</evidence>
<feature type="transmembrane region" description="Helical" evidence="11">
    <location>
        <begin position="320"/>
        <end position="344"/>
    </location>
</feature>
<feature type="transmembrane region" description="Helical" evidence="11">
    <location>
        <begin position="272"/>
        <end position="294"/>
    </location>
</feature>
<dbReference type="InterPro" id="IPR000595">
    <property type="entry name" value="cNMP-bd_dom"/>
</dbReference>
<dbReference type="GO" id="GO:0005886">
    <property type="term" value="C:plasma membrane"/>
    <property type="evidence" value="ECO:0007669"/>
    <property type="project" value="TreeGrafter"/>
</dbReference>
<dbReference type="FunFam" id="1.10.287.70:FF:000100">
    <property type="entry name" value="Cyclic nucleotide-gated cation channel"/>
    <property type="match status" value="1"/>
</dbReference>
<protein>
    <submittedName>
        <fullName evidence="12">Uncharacterized protein</fullName>
    </submittedName>
</protein>
<dbReference type="InterPro" id="IPR050866">
    <property type="entry name" value="CNG_cation_channel"/>
</dbReference>
<feature type="compositionally biased region" description="Polar residues" evidence="10">
    <location>
        <begin position="721"/>
        <end position="755"/>
    </location>
</feature>
<dbReference type="InterPro" id="IPR018488">
    <property type="entry name" value="cNMP-bd_CS"/>
</dbReference>
<keyword evidence="8" id="KW-0407">Ion channel</keyword>
<feature type="compositionally biased region" description="Low complexity" evidence="10">
    <location>
        <begin position="820"/>
        <end position="834"/>
    </location>
</feature>
<dbReference type="InterPro" id="IPR003938">
    <property type="entry name" value="K_chnl_volt-dep_EAG/ELK/ERG"/>
</dbReference>
<feature type="compositionally biased region" description="Basic residues" evidence="10">
    <location>
        <begin position="1"/>
        <end position="10"/>
    </location>
</feature>
<feature type="compositionally biased region" description="Basic and acidic residues" evidence="10">
    <location>
        <begin position="73"/>
        <end position="84"/>
    </location>
</feature>
<dbReference type="PANTHER" id="PTHR45638:SF4">
    <property type="entry name" value="CYCLIC NUCLEOTIDE-BINDING DOMAIN-CONTAINING PROTEIN"/>
    <property type="match status" value="1"/>
</dbReference>
<dbReference type="PROSITE" id="PS50042">
    <property type="entry name" value="CNMP_BINDING_3"/>
    <property type="match status" value="1"/>
</dbReference>
<dbReference type="GO" id="GO:0030553">
    <property type="term" value="F:cGMP binding"/>
    <property type="evidence" value="ECO:0007669"/>
    <property type="project" value="TreeGrafter"/>
</dbReference>
<feature type="compositionally biased region" description="Polar residues" evidence="10">
    <location>
        <begin position="779"/>
        <end position="810"/>
    </location>
</feature>
<feature type="transmembrane region" description="Helical" evidence="11">
    <location>
        <begin position="377"/>
        <end position="396"/>
    </location>
</feature>
<dbReference type="GO" id="GO:0005249">
    <property type="term" value="F:voltage-gated potassium channel activity"/>
    <property type="evidence" value="ECO:0007669"/>
    <property type="project" value="InterPro"/>
</dbReference>
<name>A0A8J1UV86_OWEFU</name>
<evidence type="ECO:0000256" key="6">
    <source>
        <dbReference type="ARBA" id="ARBA00023136"/>
    </source>
</evidence>
<evidence type="ECO:0000256" key="1">
    <source>
        <dbReference type="ARBA" id="ARBA00004141"/>
    </source>
</evidence>
<accession>A0A8J1UV86</accession>
<feature type="transmembrane region" description="Helical" evidence="11">
    <location>
        <begin position="240"/>
        <end position="260"/>
    </location>
</feature>
<dbReference type="InterPro" id="IPR014710">
    <property type="entry name" value="RmlC-like_jellyroll"/>
</dbReference>
<keyword evidence="4 11" id="KW-1133">Transmembrane helix</keyword>
<evidence type="ECO:0000256" key="5">
    <source>
        <dbReference type="ARBA" id="ARBA00023065"/>
    </source>
</evidence>
<sequence>MSVLPLRRRTSSSSQAVKYTPCSNGDRSDDDELNDISVLSTNGKDPGGAENGVYDREGDDLSVGMSDNLTLSHDGDSMDNDLHHSHIVTANGPRMLPGPGSSPSPGTPRGDRTKLIGARLSSSGKINLSSPVYTGKVIEQRARTRSSSKQSLIDIVNRVTGRKNLSYSKEEVAFLNKARSNDTMSSHNVHNVNVRKIRRKELHEKFGGKKKLESIETMTNVTVKEGCKWTFVFDPAGRLAYWWSLVISLAFLYNFWVIIYRSAFDEIREETVAIWFTLDYFADLLYMMDIAFHFRTGYLEDGVLQTDSTKLRIHYMNTTIFYIDLLCLLPLDFLYLSAGFQSIFRFFRLVKIYRFWNFLDRTERHTNYPNTIRSSKVLHYLLAIFHWNASLIHLVMPNISNSNYEQNYLIVDRNSTVQEKEVVFVYLNSLYWSVLTLTTIGELPRPERKEEYLFVIFELVASLLLFATVLGHIANIVASVSASRKEFQAKLDGVKTYMSLRRVPLHLQDRVIKWFDYLWISNKSSDENKTLKLLPEKLKAEIAIHVHLDTLKRVDIFQNTEAGFLCELVLRLKPVLFSPGDYICRKGEVGKEMYIVNRGRLQVVADNGKTVLATLKPGSYFGEISILNMGTAGNRRTASVRSVGYSDLFCLSKKDLWDVLKEYPAARVKLESIAVKRLEKYKKAPLEKAAIARSKSTPGLIESAGKVPLQAMVVSRHYTPPHTTSSYGQSSKDCQCSGSLGSNESTRSDSDNNGQGCPVHRNALREGSATPDKPDETESCSFNQRHNNMLPQLNTGLSKSRTQSSMASETTSRRSPDRGTVSPPMSPVSTTSLPQSHPMAVPPCVPNLSISPSANDGVTHNPPFTSTPYAAYTQMNVSQTLLTPHPYQGSISVSPCPSAGSSYPPSSPNPIMYSQLSPIPQGSPIPTNNLAITPTPTSGGHTLFPFNNISPSPNMAASMTSLSRDQSRDMSQDILLQEIQRLRDRLVTLETENTTMSIKLNQQQWEVEHRLAEIEMHICGSDSLSNGEDENSNSKMEPVNKESII</sequence>
<dbReference type="InterPro" id="IPR018490">
    <property type="entry name" value="cNMP-bd_dom_sf"/>
</dbReference>
<gene>
    <name evidence="12" type="ORF">OFUS_LOCUS8874</name>
</gene>
<feature type="region of interest" description="Disordered" evidence="10">
    <location>
        <begin position="720"/>
        <end position="862"/>
    </location>
</feature>
<evidence type="ECO:0000256" key="3">
    <source>
        <dbReference type="ARBA" id="ARBA00022692"/>
    </source>
</evidence>
<keyword evidence="5" id="KW-0406">Ion transport</keyword>
<comment type="subcellular location">
    <subcellularLocation>
        <location evidence="1">Membrane</location>
        <topology evidence="1">Multi-pass membrane protein</topology>
    </subcellularLocation>
</comment>
<evidence type="ECO:0000256" key="9">
    <source>
        <dbReference type="SAM" id="Coils"/>
    </source>
</evidence>
<evidence type="ECO:0000313" key="13">
    <source>
        <dbReference type="Proteomes" id="UP000749559"/>
    </source>
</evidence>
<dbReference type="PANTHER" id="PTHR45638">
    <property type="entry name" value="CYCLIC NUCLEOTIDE-GATED CATION CHANNEL SUBUNIT A"/>
    <property type="match status" value="1"/>
</dbReference>
<dbReference type="InterPro" id="IPR005821">
    <property type="entry name" value="Ion_trans_dom"/>
</dbReference>
<dbReference type="PROSITE" id="PS00888">
    <property type="entry name" value="CNMP_BINDING_1"/>
    <property type="match status" value="1"/>
</dbReference>
<organism evidence="12 13">
    <name type="scientific">Owenia fusiformis</name>
    <name type="common">Polychaete worm</name>
    <dbReference type="NCBI Taxonomy" id="6347"/>
    <lineage>
        <taxon>Eukaryota</taxon>
        <taxon>Metazoa</taxon>
        <taxon>Spiralia</taxon>
        <taxon>Lophotrochozoa</taxon>
        <taxon>Annelida</taxon>
        <taxon>Polychaeta</taxon>
        <taxon>Sedentaria</taxon>
        <taxon>Canalipalpata</taxon>
        <taxon>Sabellida</taxon>
        <taxon>Oweniida</taxon>
        <taxon>Oweniidae</taxon>
        <taxon>Owenia</taxon>
    </lineage>
</organism>
<dbReference type="SMART" id="SM00100">
    <property type="entry name" value="cNMP"/>
    <property type="match status" value="1"/>
</dbReference>
<evidence type="ECO:0000256" key="7">
    <source>
        <dbReference type="ARBA" id="ARBA00023286"/>
    </source>
</evidence>
<feature type="compositionally biased region" description="Polar residues" evidence="10">
    <location>
        <begin position="848"/>
        <end position="862"/>
    </location>
</feature>
<keyword evidence="2" id="KW-0813">Transport</keyword>
<proteinExistence type="predicted"/>